<keyword evidence="1" id="KW-1133">Transmembrane helix</keyword>
<evidence type="ECO:0000313" key="2">
    <source>
        <dbReference type="EMBL" id="XAI69455.1"/>
    </source>
</evidence>
<evidence type="ECO:0000256" key="1">
    <source>
        <dbReference type="SAM" id="Phobius"/>
    </source>
</evidence>
<accession>A0AAU6VY26</accession>
<name>A0AAU6VY26_9VIRU</name>
<proteinExistence type="predicted"/>
<organism evidence="2">
    <name type="scientific">Pseudomonas phage Pyxpy01</name>
    <dbReference type="NCBI Taxonomy" id="3138546"/>
    <lineage>
        <taxon>Viruses</taxon>
    </lineage>
</organism>
<gene>
    <name evidence="2" type="ORF">Pyxpy01_00157</name>
</gene>
<keyword evidence="1" id="KW-0472">Membrane</keyword>
<dbReference type="EMBL" id="PP179310">
    <property type="protein sequence ID" value="XAI69455.1"/>
    <property type="molecule type" value="Genomic_DNA"/>
</dbReference>
<sequence>MLNKRHTNHFGHFILSVLFFPWVIAWIVFHLNNQRHNDEIDRLMWTTAMQNKG</sequence>
<feature type="transmembrane region" description="Helical" evidence="1">
    <location>
        <begin position="12"/>
        <end position="29"/>
    </location>
</feature>
<keyword evidence="1" id="KW-0812">Transmembrane</keyword>
<protein>
    <submittedName>
        <fullName evidence="2">Uncharacterized protein</fullName>
    </submittedName>
</protein>
<reference evidence="2" key="1">
    <citation type="journal article" date="2024" name="J. Gen. Virol.">
        <title>Novel phages of Pseudomonas syringae unveil numerous potential auxiliary metabolic genes.</title>
        <authorList>
            <person name="Feltin C."/>
            <person name="Garneau J.R."/>
            <person name="Morris C.E."/>
            <person name="Berard A."/>
            <person name="Torres-Barcelo C."/>
        </authorList>
    </citation>
    <scope>NUCLEOTIDE SEQUENCE</scope>
</reference>